<dbReference type="InterPro" id="IPR010538">
    <property type="entry name" value="DHOR"/>
</dbReference>
<evidence type="ECO:0000256" key="1">
    <source>
        <dbReference type="ARBA" id="ARBA00022617"/>
    </source>
</evidence>
<dbReference type="InterPro" id="IPR009056">
    <property type="entry name" value="Cyt_c-like_dom"/>
</dbReference>
<dbReference type="GO" id="GO:0004130">
    <property type="term" value="F:cytochrome-c peroxidase activity"/>
    <property type="evidence" value="ECO:0007669"/>
    <property type="project" value="TreeGrafter"/>
</dbReference>
<proteinExistence type="predicted"/>
<name>A0A1Q9AF08_9HYPH</name>
<dbReference type="RefSeq" id="WP_075636724.1">
    <property type="nucleotide sequence ID" value="NZ_MKIO01000040.1"/>
</dbReference>
<dbReference type="SUPFAM" id="SSF46626">
    <property type="entry name" value="Cytochrome c"/>
    <property type="match status" value="1"/>
</dbReference>
<comment type="caution">
    <text evidence="6">The sequence shown here is derived from an EMBL/GenBank/DDBJ whole genome shotgun (WGS) entry which is preliminary data.</text>
</comment>
<gene>
    <name evidence="6" type="ORF">BJF92_01430</name>
</gene>
<dbReference type="GO" id="GO:0046872">
    <property type="term" value="F:metal ion binding"/>
    <property type="evidence" value="ECO:0007669"/>
    <property type="project" value="UniProtKB-KW"/>
</dbReference>
<evidence type="ECO:0000259" key="5">
    <source>
        <dbReference type="PROSITE" id="PS51007"/>
    </source>
</evidence>
<evidence type="ECO:0000256" key="3">
    <source>
        <dbReference type="ARBA" id="ARBA00023004"/>
    </source>
</evidence>
<dbReference type="Gene3D" id="1.10.760.10">
    <property type="entry name" value="Cytochrome c-like domain"/>
    <property type="match status" value="1"/>
</dbReference>
<feature type="domain" description="Cytochrome c" evidence="5">
    <location>
        <begin position="121"/>
        <end position="395"/>
    </location>
</feature>
<dbReference type="PANTHER" id="PTHR30600:SF4">
    <property type="entry name" value="CYTOCHROME C DOMAIN-CONTAINING PROTEIN"/>
    <property type="match status" value="1"/>
</dbReference>
<evidence type="ECO:0000313" key="6">
    <source>
        <dbReference type="EMBL" id="OLP53503.1"/>
    </source>
</evidence>
<dbReference type="PANTHER" id="PTHR30600">
    <property type="entry name" value="CYTOCHROME C PEROXIDASE-RELATED"/>
    <property type="match status" value="1"/>
</dbReference>
<keyword evidence="2 4" id="KW-0479">Metal-binding</keyword>
<dbReference type="AlphaFoldDB" id="A0A1Q9AF08"/>
<dbReference type="InterPro" id="IPR051395">
    <property type="entry name" value="Cytochrome_c_Peroxidase/MauG"/>
</dbReference>
<dbReference type="GO" id="GO:0009055">
    <property type="term" value="F:electron transfer activity"/>
    <property type="evidence" value="ECO:0007669"/>
    <property type="project" value="InterPro"/>
</dbReference>
<dbReference type="PIRSF" id="PIRSF028099">
    <property type="entry name" value="DUF1111"/>
    <property type="match status" value="1"/>
</dbReference>
<dbReference type="Pfam" id="PF06537">
    <property type="entry name" value="DHOR"/>
    <property type="match status" value="1"/>
</dbReference>
<protein>
    <recommendedName>
        <fullName evidence="5">Cytochrome c domain-containing protein</fullName>
    </recommendedName>
</protein>
<dbReference type="OrthoDB" id="9805202at2"/>
<sequence length="538" mass="56261">MRLRLSFRLSWPRRQAPPGPAARLLLAGFCALLPALVTGLVLSGGSVAQAGADTISAPIALRPAGRPDLSAADRARIAAVLAPPADLARAQAFEAMPGGAATARADARHRPAANLGPEDEQRFHLGEALFSKLWVTAPSSTQATDGLGPLYNARSCATCHVGGGGGVALSAGPVPPSLLLRLARAPETPQEQAALESGMALTFDDPVYGHQLQTAAVPGLVAEGQLRLAFKTQPVTLSGGRVVLLRRPMVAIDGPGYGPLDPRTRPSARIAQPLVGLSLIEAIHPDDILALANDPVLKARGLAGRPALLRDPQSGETVLGRFGWKAQAASLKAQAADAFSNDIGISTPLAPDSHGDCTAAETACRSAPDGVQPRYGRYEASQTVLDLVTFYAGHLAPLPRPRAAMPQVLAGKALFSAMGCADCHHPRFVTRRDAGDPADAFQLIWPYSDFLLHDMGADLSGGHPVGLAGAQDWRTPPLWGIGRRMAEPAAGAFLHDGRARTPEEAVLWHGGEGDAARKAYLAATEKDRADLLAFLESL</sequence>
<dbReference type="Proteomes" id="UP000186143">
    <property type="component" value="Unassembled WGS sequence"/>
</dbReference>
<keyword evidence="3 4" id="KW-0408">Iron</keyword>
<accession>A0A1Q9AF08</accession>
<organism evidence="6 7">
    <name type="scientific">Xaviernesmea rhizosphaerae</name>
    <dbReference type="NCBI Taxonomy" id="1672749"/>
    <lineage>
        <taxon>Bacteria</taxon>
        <taxon>Pseudomonadati</taxon>
        <taxon>Pseudomonadota</taxon>
        <taxon>Alphaproteobacteria</taxon>
        <taxon>Hyphomicrobiales</taxon>
        <taxon>Rhizobiaceae</taxon>
        <taxon>Rhizobium/Agrobacterium group</taxon>
        <taxon>Xaviernesmea</taxon>
    </lineage>
</organism>
<evidence type="ECO:0000256" key="4">
    <source>
        <dbReference type="PROSITE-ProRule" id="PRU00433"/>
    </source>
</evidence>
<dbReference type="GO" id="GO:0020037">
    <property type="term" value="F:heme binding"/>
    <property type="evidence" value="ECO:0007669"/>
    <property type="project" value="InterPro"/>
</dbReference>
<feature type="domain" description="Cytochrome c" evidence="5">
    <location>
        <begin position="406"/>
        <end position="538"/>
    </location>
</feature>
<evidence type="ECO:0000313" key="7">
    <source>
        <dbReference type="Proteomes" id="UP000186143"/>
    </source>
</evidence>
<dbReference type="PROSITE" id="PS51007">
    <property type="entry name" value="CYTC"/>
    <property type="match status" value="2"/>
</dbReference>
<dbReference type="STRING" id="1672749.BJF92_01430"/>
<dbReference type="EMBL" id="MKIO01000040">
    <property type="protein sequence ID" value="OLP53503.1"/>
    <property type="molecule type" value="Genomic_DNA"/>
</dbReference>
<keyword evidence="1 4" id="KW-0349">Heme</keyword>
<reference evidence="6 7" key="1">
    <citation type="submission" date="2016-09" db="EMBL/GenBank/DDBJ databases">
        <title>Rhizobium sp. nov., a novel species isolated from the rice rhizosphere.</title>
        <authorList>
            <person name="Zhao J."/>
            <person name="Zhang X."/>
        </authorList>
    </citation>
    <scope>NUCLEOTIDE SEQUENCE [LARGE SCALE GENOMIC DNA]</scope>
    <source>
        <strain evidence="6 7">MH17</strain>
    </source>
</reference>
<evidence type="ECO:0000256" key="2">
    <source>
        <dbReference type="ARBA" id="ARBA00022723"/>
    </source>
</evidence>
<dbReference type="InterPro" id="IPR036909">
    <property type="entry name" value="Cyt_c-like_dom_sf"/>
</dbReference>